<comment type="caution">
    <text evidence="2">The sequence shown here is derived from an EMBL/GenBank/DDBJ whole genome shotgun (WGS) entry which is preliminary data.</text>
</comment>
<accession>A0ABP8AIN1</accession>
<dbReference type="SUPFAM" id="SSF54427">
    <property type="entry name" value="NTF2-like"/>
    <property type="match status" value="2"/>
</dbReference>
<sequence length="418" mass="46424">MTAGNGAPERADERPTPPGSPEGKTSPGGKAAPSAEARPVIIGPHLTDAPSGRVMPADFSIAVRPGTGSSTLRADRERGERRQSMRGFEDTYVDIVDYIIRITHRIWEDQDIGYIYDTYSPGCFVYDDSGAHYGVERVVAATVQGIHAFPDTRSWADDVIWAGDDEQGFVTSHRYITTGHHLAPWRWGGATGRRVDMWGIANCVIRENEIFEEWVLYNMCSKLAQLGIDVAWAAREYGNELASATADRHLPESERLIGGRSPEYYPASASGDGFDVEHFVRGLFHNVYNRRDLSAVDRAYSQAVRWKAASGRAGYGRADVKGMARGLLATFPDLGMHVDEVHWMGNEAEGFRVSVRWTALGTHRGYGLYGAPSHRRVHLWGINQLYITAGRVTEDWMMFNEFDVMAQILSDEPPAMVP</sequence>
<evidence type="ECO:0000313" key="2">
    <source>
        <dbReference type="EMBL" id="GAA4184566.1"/>
    </source>
</evidence>
<organism evidence="2 3">
    <name type="scientific">Streptosporangium oxazolinicum</name>
    <dbReference type="NCBI Taxonomy" id="909287"/>
    <lineage>
        <taxon>Bacteria</taxon>
        <taxon>Bacillati</taxon>
        <taxon>Actinomycetota</taxon>
        <taxon>Actinomycetes</taxon>
        <taxon>Streptosporangiales</taxon>
        <taxon>Streptosporangiaceae</taxon>
        <taxon>Streptosporangium</taxon>
    </lineage>
</organism>
<evidence type="ECO:0000313" key="3">
    <source>
        <dbReference type="Proteomes" id="UP001501251"/>
    </source>
</evidence>
<dbReference type="Pfam" id="PF07366">
    <property type="entry name" value="SnoaL"/>
    <property type="match status" value="2"/>
</dbReference>
<dbReference type="EMBL" id="BAABAQ010000002">
    <property type="protein sequence ID" value="GAA4184566.1"/>
    <property type="molecule type" value="Genomic_DNA"/>
</dbReference>
<dbReference type="Gene3D" id="3.10.450.50">
    <property type="match status" value="2"/>
</dbReference>
<protein>
    <submittedName>
        <fullName evidence="2">Ester cyclase</fullName>
    </submittedName>
</protein>
<proteinExistence type="predicted"/>
<dbReference type="RefSeq" id="WP_344916092.1">
    <property type="nucleotide sequence ID" value="NZ_BAABAQ010000002.1"/>
</dbReference>
<evidence type="ECO:0000256" key="1">
    <source>
        <dbReference type="SAM" id="MobiDB-lite"/>
    </source>
</evidence>
<dbReference type="InterPro" id="IPR009959">
    <property type="entry name" value="Cyclase_SnoaL-like"/>
</dbReference>
<keyword evidence="3" id="KW-1185">Reference proteome</keyword>
<dbReference type="PANTHER" id="PTHR38436">
    <property type="entry name" value="POLYKETIDE CYCLASE SNOAL-LIKE DOMAIN"/>
    <property type="match status" value="1"/>
</dbReference>
<feature type="region of interest" description="Disordered" evidence="1">
    <location>
        <begin position="1"/>
        <end position="49"/>
    </location>
</feature>
<dbReference type="InterPro" id="IPR032710">
    <property type="entry name" value="NTF2-like_dom_sf"/>
</dbReference>
<reference evidence="3" key="1">
    <citation type="journal article" date="2019" name="Int. J. Syst. Evol. Microbiol.">
        <title>The Global Catalogue of Microorganisms (GCM) 10K type strain sequencing project: providing services to taxonomists for standard genome sequencing and annotation.</title>
        <authorList>
            <consortium name="The Broad Institute Genomics Platform"/>
            <consortium name="The Broad Institute Genome Sequencing Center for Infectious Disease"/>
            <person name="Wu L."/>
            <person name="Ma J."/>
        </authorList>
    </citation>
    <scope>NUCLEOTIDE SEQUENCE [LARGE SCALE GENOMIC DNA]</scope>
    <source>
        <strain evidence="3">JCM 17388</strain>
    </source>
</reference>
<dbReference type="PANTHER" id="PTHR38436:SF1">
    <property type="entry name" value="ESTER CYCLASE"/>
    <property type="match status" value="1"/>
</dbReference>
<dbReference type="Proteomes" id="UP001501251">
    <property type="component" value="Unassembled WGS sequence"/>
</dbReference>
<gene>
    <name evidence="2" type="ORF">GCM10022252_13680</name>
</gene>
<name>A0ABP8AIN1_9ACTN</name>